<dbReference type="Gene3D" id="3.90.1340.10">
    <property type="entry name" value="Phage tail collar domain"/>
    <property type="match status" value="1"/>
</dbReference>
<evidence type="ECO:0000256" key="1">
    <source>
        <dbReference type="SAM" id="MobiDB-lite"/>
    </source>
</evidence>
<gene>
    <name evidence="3" type="ORF">GHK24_03425</name>
</gene>
<dbReference type="OrthoDB" id="9810174at2"/>
<dbReference type="SUPFAM" id="SSF88874">
    <property type="entry name" value="Receptor-binding domain of short tail fibre protein gp12"/>
    <property type="match status" value="1"/>
</dbReference>
<organism evidence="3 4">
    <name type="scientific">Rhodocyclus tenuis</name>
    <name type="common">Rhodospirillum tenue</name>
    <dbReference type="NCBI Taxonomy" id="1066"/>
    <lineage>
        <taxon>Bacteria</taxon>
        <taxon>Pseudomonadati</taxon>
        <taxon>Pseudomonadota</taxon>
        <taxon>Betaproteobacteria</taxon>
        <taxon>Rhodocyclales</taxon>
        <taxon>Rhodocyclaceae</taxon>
        <taxon>Rhodocyclus</taxon>
    </lineage>
</organism>
<name>A0A6L5JUV3_RHOTE</name>
<feature type="compositionally biased region" description="Low complexity" evidence="1">
    <location>
        <begin position="1"/>
        <end position="18"/>
    </location>
</feature>
<dbReference type="InterPro" id="IPR037053">
    <property type="entry name" value="Phage_tail_collar_dom_sf"/>
</dbReference>
<reference evidence="3 4" key="1">
    <citation type="submission" date="2019-10" db="EMBL/GenBank/DDBJ databases">
        <title>Whole-genome sequence of the purple nonsulfur photosynthetic bacterium Rhodocyclus tenuis.</title>
        <authorList>
            <person name="Kyndt J.A."/>
            <person name="Meyer T.E."/>
        </authorList>
    </citation>
    <scope>NUCLEOTIDE SEQUENCE [LARGE SCALE GENOMIC DNA]</scope>
    <source>
        <strain evidence="3 4">DSM 110</strain>
    </source>
</reference>
<proteinExistence type="predicted"/>
<evidence type="ECO:0000259" key="2">
    <source>
        <dbReference type="Pfam" id="PF07484"/>
    </source>
</evidence>
<protein>
    <recommendedName>
        <fullName evidence="2">Phage tail collar domain-containing protein</fullName>
    </recommendedName>
</protein>
<dbReference type="InterPro" id="IPR011083">
    <property type="entry name" value="Phage_tail_collar_dom"/>
</dbReference>
<dbReference type="Proteomes" id="UP000480275">
    <property type="component" value="Unassembled WGS sequence"/>
</dbReference>
<evidence type="ECO:0000313" key="3">
    <source>
        <dbReference type="EMBL" id="MQY50831.1"/>
    </source>
</evidence>
<dbReference type="Pfam" id="PF07484">
    <property type="entry name" value="Collar"/>
    <property type="match status" value="1"/>
</dbReference>
<feature type="region of interest" description="Disordered" evidence="1">
    <location>
        <begin position="1"/>
        <end position="25"/>
    </location>
</feature>
<feature type="domain" description="Phage tail collar" evidence="2">
    <location>
        <begin position="41"/>
        <end position="90"/>
    </location>
</feature>
<dbReference type="AlphaFoldDB" id="A0A6L5JUV3"/>
<sequence>MPCKPSAASPATPTSSSSKADAVGISTPPPDRPLFVWELTATPPYGYIKANGALLSRTAYAWLFNRIGTTYGAGDGSTTFSIPDLRGEFLRGLDDGRGVDTGRLIGSAQSGAIQSHSHTLPIQLVQCSSGNANMTAISGGPINSGATGGTETRSRNVAVLPCIAYMP</sequence>
<evidence type="ECO:0000313" key="4">
    <source>
        <dbReference type="Proteomes" id="UP000480275"/>
    </source>
</evidence>
<accession>A0A6L5JUV3</accession>
<dbReference type="EMBL" id="WIXJ01000002">
    <property type="protein sequence ID" value="MQY50831.1"/>
    <property type="molecule type" value="Genomic_DNA"/>
</dbReference>
<comment type="caution">
    <text evidence="3">The sequence shown here is derived from an EMBL/GenBank/DDBJ whole genome shotgun (WGS) entry which is preliminary data.</text>
</comment>